<organism evidence="1 2">
    <name type="scientific">Bacteroides cellulosilyticus DSM 14838</name>
    <dbReference type="NCBI Taxonomy" id="537012"/>
    <lineage>
        <taxon>Bacteria</taxon>
        <taxon>Pseudomonadati</taxon>
        <taxon>Bacteroidota</taxon>
        <taxon>Bacteroidia</taxon>
        <taxon>Bacteroidales</taxon>
        <taxon>Bacteroidaceae</taxon>
        <taxon>Bacteroides</taxon>
    </lineage>
</organism>
<dbReference type="EMBL" id="ACCH01000103">
    <property type="protein sequence ID" value="EEF91262.1"/>
    <property type="molecule type" value="Genomic_DNA"/>
</dbReference>
<dbReference type="Proteomes" id="UP000003711">
    <property type="component" value="Unassembled WGS sequence"/>
</dbReference>
<reference evidence="1 2" key="2">
    <citation type="submission" date="2009-01" db="EMBL/GenBank/DDBJ databases">
        <title>Draft genome sequence of Bacteroides cellulosilyticus (DSM 14838).</title>
        <authorList>
            <person name="Sudarsanam P."/>
            <person name="Ley R."/>
            <person name="Guruge J."/>
            <person name="Turnbaugh P.J."/>
            <person name="Mahowald M."/>
            <person name="Liep D."/>
            <person name="Gordon J."/>
        </authorList>
    </citation>
    <scope>NUCLEOTIDE SEQUENCE [LARGE SCALE GENOMIC DNA]</scope>
    <source>
        <strain evidence="1 2">DSM 14838</strain>
    </source>
</reference>
<sequence length="42" mass="4817">MFVKTGYPDIISNVPMQSKQSFAWEHCLFCVLTLLVIDSQLL</sequence>
<gene>
    <name evidence="1" type="ORF">BACCELL_01081</name>
</gene>
<reference evidence="1 2" key="1">
    <citation type="submission" date="2008-12" db="EMBL/GenBank/DDBJ databases">
        <authorList>
            <person name="Fulton L."/>
            <person name="Clifton S."/>
            <person name="Fulton B."/>
            <person name="Xu J."/>
            <person name="Minx P."/>
            <person name="Pepin K.H."/>
            <person name="Johnson M."/>
            <person name="Bhonagiri V."/>
            <person name="Nash W.E."/>
            <person name="Mardis E.R."/>
            <person name="Wilson R.K."/>
        </authorList>
    </citation>
    <scope>NUCLEOTIDE SEQUENCE [LARGE SCALE GENOMIC DNA]</scope>
    <source>
        <strain evidence="1 2">DSM 14838</strain>
    </source>
</reference>
<evidence type="ECO:0000313" key="1">
    <source>
        <dbReference type="EMBL" id="EEF91262.1"/>
    </source>
</evidence>
<protein>
    <submittedName>
        <fullName evidence="1">Uncharacterized protein</fullName>
    </submittedName>
</protein>
<dbReference type="AlphaFoldDB" id="E2N9Y3"/>
<name>E2N9Y3_9BACE</name>
<comment type="caution">
    <text evidence="1">The sequence shown here is derived from an EMBL/GenBank/DDBJ whole genome shotgun (WGS) entry which is preliminary data.</text>
</comment>
<dbReference type="HOGENOM" id="CLU_3246939_0_0_10"/>
<accession>E2N9Y3</accession>
<evidence type="ECO:0000313" key="2">
    <source>
        <dbReference type="Proteomes" id="UP000003711"/>
    </source>
</evidence>
<proteinExistence type="predicted"/>